<organism evidence="2 4">
    <name type="scientific">Roseovarius tolerans</name>
    <dbReference type="NCBI Taxonomy" id="74031"/>
    <lineage>
        <taxon>Bacteria</taxon>
        <taxon>Pseudomonadati</taxon>
        <taxon>Pseudomonadota</taxon>
        <taxon>Alphaproteobacteria</taxon>
        <taxon>Rhodobacterales</taxon>
        <taxon>Roseobacteraceae</taxon>
        <taxon>Roseovarius</taxon>
    </lineage>
</organism>
<evidence type="ECO:0000313" key="5">
    <source>
        <dbReference type="Proteomes" id="UP000182160"/>
    </source>
</evidence>
<sequence>MSLPDGKFRHESLQDRKTIKTLLNALTKGIGSGEITLSDGDKDLTLPIEGLMTLRIKADRSDGACRVDLRISWTEDTAPKSKTAPQIK</sequence>
<keyword evidence="4" id="KW-1185">Reference proteome</keyword>
<evidence type="ECO:0000313" key="4">
    <source>
        <dbReference type="Proteomes" id="UP000037046"/>
    </source>
</evidence>
<reference evidence="4" key="1">
    <citation type="submission" date="2015-07" db="EMBL/GenBank/DDBJ databases">
        <title>Draft Genome Sequence of Roseovarius tolerans EL-164, a producer of N-Acylated Alanine Methyl Esters (NAMEs).</title>
        <authorList>
            <person name="Voget S."/>
            <person name="Bruns H."/>
            <person name="Wagner-Doebler I."/>
            <person name="Schulz S."/>
            <person name="Daniel R."/>
        </authorList>
    </citation>
    <scope>NUCLEOTIDE SEQUENCE [LARGE SCALE GENOMIC DNA]</scope>
    <source>
        <strain evidence="4">EL-164</strain>
    </source>
</reference>
<dbReference type="EMBL" id="LGVV01000060">
    <property type="protein sequence ID" value="KNX40270.1"/>
    <property type="molecule type" value="Genomic_DNA"/>
</dbReference>
<dbReference type="Proteomes" id="UP000182160">
    <property type="component" value="Unassembled WGS sequence"/>
</dbReference>
<protein>
    <submittedName>
        <fullName evidence="3">Amphi-Trp domain-containing protein</fullName>
    </submittedName>
</protein>
<reference evidence="2" key="2">
    <citation type="submission" date="2015-07" db="EMBL/GenBank/DDBJ databases">
        <title>MeaNS - Measles Nucleotide Surveillance Program.</title>
        <authorList>
            <person name="Tran T."/>
            <person name="Druce J."/>
        </authorList>
    </citation>
    <scope>NUCLEOTIDE SEQUENCE</scope>
    <source>
        <strain evidence="2">EL-164</strain>
    </source>
</reference>
<dbReference type="Pfam" id="PF20068">
    <property type="entry name" value="Amphi-Trp"/>
    <property type="match status" value="1"/>
</dbReference>
<dbReference type="OrthoDB" id="5422838at2"/>
<name>A0A0L6CRI0_9RHOB</name>
<dbReference type="InterPro" id="IPR027598">
    <property type="entry name" value="Amphi-Trp_dom"/>
</dbReference>
<dbReference type="AlphaFoldDB" id="A0A0L6CRI0"/>
<accession>A0A0L6CRI0</accession>
<evidence type="ECO:0000313" key="3">
    <source>
        <dbReference type="EMBL" id="SEM68796.1"/>
    </source>
</evidence>
<dbReference type="PATRIC" id="fig|74031.6.peg.3275"/>
<proteinExistence type="predicted"/>
<reference evidence="3 5" key="3">
    <citation type="submission" date="2016-10" db="EMBL/GenBank/DDBJ databases">
        <authorList>
            <person name="de Groot N.N."/>
        </authorList>
    </citation>
    <scope>NUCLEOTIDE SEQUENCE [LARGE SCALE GENOMIC DNA]</scope>
    <source>
        <strain evidence="3 5">DSM 11457</strain>
    </source>
</reference>
<evidence type="ECO:0000259" key="1">
    <source>
        <dbReference type="Pfam" id="PF20068"/>
    </source>
</evidence>
<dbReference type="STRING" id="74031.SAMN04488077_10712"/>
<dbReference type="RefSeq" id="WP_050664050.1">
    <property type="nucleotide sequence ID" value="NZ_CP118494.1"/>
</dbReference>
<dbReference type="Proteomes" id="UP000037046">
    <property type="component" value="Unassembled WGS sequence"/>
</dbReference>
<gene>
    <name evidence="2" type="ORF">ROTO_32060</name>
    <name evidence="3" type="ORF">SAMN04488077_10712</name>
</gene>
<feature type="domain" description="Amphi-Trp" evidence="1">
    <location>
        <begin position="7"/>
        <end position="81"/>
    </location>
</feature>
<dbReference type="EMBL" id="FOBO01000007">
    <property type="protein sequence ID" value="SEM68796.1"/>
    <property type="molecule type" value="Genomic_DNA"/>
</dbReference>
<evidence type="ECO:0000313" key="2">
    <source>
        <dbReference type="EMBL" id="KNX40270.1"/>
    </source>
</evidence>
<dbReference type="NCBIfam" id="TIGR04354">
    <property type="entry name" value="amphi-Trp"/>
    <property type="match status" value="1"/>
</dbReference>